<gene>
    <name evidence="1" type="ORF">D5086_012739</name>
</gene>
<sequence length="379" mass="41400">MDVESSKATAMIPESPKKHKRRNLCLGVTAAVSLDIARLSVHVNVSLDIDLSIKNPNKVSAKYKDSSAFLNYRGQVVGEVPIPAGKISADSTQPMNVTLTLLADRLLSDSQLFSDAMAGAIPFNTLTKISGKMYLINLLFIDGDIDFVLIEEHITVILIAVGLARSQTTSQTLQASMKEPNHRGHDPKARRRRCFIVGGVFLLLLLLLFIVVLILALTVFKPKEPRTELVSATLEGISPRISFSPVSIQLNIILNLTLVVKNPNHASFKHGPGKSYLLYQGDQVGEADLCPGLIPSKGTQTLPSQLTIEVDEMATHISALISDVLQGQLVFETRTRIPGKVSFLKKFKKHAVTTSDCRLAIAIPSMKIQSQECKSKTKL</sequence>
<organism evidence="1 2">
    <name type="scientific">Populus alba</name>
    <name type="common">White poplar</name>
    <dbReference type="NCBI Taxonomy" id="43335"/>
    <lineage>
        <taxon>Eukaryota</taxon>
        <taxon>Viridiplantae</taxon>
        <taxon>Streptophyta</taxon>
        <taxon>Embryophyta</taxon>
        <taxon>Tracheophyta</taxon>
        <taxon>Spermatophyta</taxon>
        <taxon>Magnoliopsida</taxon>
        <taxon>eudicotyledons</taxon>
        <taxon>Gunneridae</taxon>
        <taxon>Pentapetalae</taxon>
        <taxon>rosids</taxon>
        <taxon>fabids</taxon>
        <taxon>Malpighiales</taxon>
        <taxon>Salicaceae</taxon>
        <taxon>Saliceae</taxon>
        <taxon>Populus</taxon>
    </lineage>
</organism>
<dbReference type="Proteomes" id="UP000309997">
    <property type="component" value="Unassembled WGS sequence"/>
</dbReference>
<name>A0ACC4C4V4_POPAL</name>
<dbReference type="EMBL" id="RCHU02000006">
    <property type="protein sequence ID" value="KAL3585872.1"/>
    <property type="molecule type" value="Genomic_DNA"/>
</dbReference>
<evidence type="ECO:0000313" key="1">
    <source>
        <dbReference type="EMBL" id="KAL3585872.1"/>
    </source>
</evidence>
<proteinExistence type="predicted"/>
<evidence type="ECO:0000313" key="2">
    <source>
        <dbReference type="Proteomes" id="UP000309997"/>
    </source>
</evidence>
<protein>
    <submittedName>
        <fullName evidence="1">Uncharacterized protein</fullName>
    </submittedName>
</protein>
<reference evidence="1 2" key="1">
    <citation type="journal article" date="2024" name="Plant Biotechnol. J.">
        <title>Genome and CRISPR/Cas9 system of a widespread forest tree (Populus alba) in the world.</title>
        <authorList>
            <person name="Liu Y.J."/>
            <person name="Jiang P.F."/>
            <person name="Han X.M."/>
            <person name="Li X.Y."/>
            <person name="Wang H.M."/>
            <person name="Wang Y.J."/>
            <person name="Wang X.X."/>
            <person name="Zeng Q.Y."/>
        </authorList>
    </citation>
    <scope>NUCLEOTIDE SEQUENCE [LARGE SCALE GENOMIC DNA]</scope>
    <source>
        <strain evidence="2">cv. PAL-ZL1</strain>
    </source>
</reference>
<keyword evidence="2" id="KW-1185">Reference proteome</keyword>
<accession>A0ACC4C4V4</accession>
<comment type="caution">
    <text evidence="1">The sequence shown here is derived from an EMBL/GenBank/DDBJ whole genome shotgun (WGS) entry which is preliminary data.</text>
</comment>